<protein>
    <submittedName>
        <fullName evidence="1">Coenzyme PQQ synthesis protein D</fullName>
    </submittedName>
</protein>
<dbReference type="OrthoDB" id="5195143at2"/>
<dbReference type="InterPro" id="IPR041881">
    <property type="entry name" value="PqqD_sf"/>
</dbReference>
<name>A0A4Y5QXE1_9ACTN</name>
<reference evidence="1" key="1">
    <citation type="submission" date="2019-03" db="EMBL/GenBank/DDBJ databases">
        <title>Downsizing class II lasso peptides: peptidogenomic-guided isolation of huascopeptin containing a novel seven-membered macrocycle.</title>
        <authorList>
            <person name="Cortes-Albayay C."/>
        </authorList>
    </citation>
    <scope>NUCLEOTIDE SEQUENCE</scope>
    <source>
        <strain evidence="1">HST28</strain>
    </source>
</reference>
<dbReference type="NCBIfam" id="NF033530">
    <property type="entry name" value="lasso_PqqD_Strm"/>
    <property type="match status" value="1"/>
</dbReference>
<dbReference type="InterPro" id="IPR008792">
    <property type="entry name" value="PQQD"/>
</dbReference>
<dbReference type="Pfam" id="PF05402">
    <property type="entry name" value="PqqD"/>
    <property type="match status" value="1"/>
</dbReference>
<organism evidence="1">
    <name type="scientific">Streptomyces huasconensis</name>
    <dbReference type="NCBI Taxonomy" id="1854574"/>
    <lineage>
        <taxon>Bacteria</taxon>
        <taxon>Bacillati</taxon>
        <taxon>Actinomycetota</taxon>
        <taxon>Actinomycetes</taxon>
        <taxon>Kitasatosporales</taxon>
        <taxon>Streptomycetaceae</taxon>
        <taxon>Streptomyces</taxon>
    </lineage>
</organism>
<accession>A0A4Y5QXE1</accession>
<proteinExistence type="predicted"/>
<dbReference type="AlphaFoldDB" id="A0A4Y5QXE1"/>
<sequence>MSIRLRPDVSLAETPDGTVLLDQAKGRYWQLNATGARILRRLLDGHSPEEIARAIAAGCGIGLDRALRDVDLVTEQLDRAGLAVSR</sequence>
<dbReference type="Gene3D" id="1.10.10.1150">
    <property type="entry name" value="Coenzyme PQQ synthesis protein D (PqqD)"/>
    <property type="match status" value="1"/>
</dbReference>
<dbReference type="EMBL" id="MK636692">
    <property type="protein sequence ID" value="QCY49168.1"/>
    <property type="molecule type" value="Genomic_DNA"/>
</dbReference>
<evidence type="ECO:0000313" key="1">
    <source>
        <dbReference type="EMBL" id="QCY49168.1"/>
    </source>
</evidence>
<gene>
    <name evidence="1" type="primary">hptB1</name>
</gene>